<accession>A0A382UTM8</accession>
<reference evidence="1" key="1">
    <citation type="submission" date="2018-05" db="EMBL/GenBank/DDBJ databases">
        <authorList>
            <person name="Lanie J.A."/>
            <person name="Ng W.-L."/>
            <person name="Kazmierczak K.M."/>
            <person name="Andrzejewski T.M."/>
            <person name="Davidsen T.M."/>
            <person name="Wayne K.J."/>
            <person name="Tettelin H."/>
            <person name="Glass J.I."/>
            <person name="Rusch D."/>
            <person name="Podicherti R."/>
            <person name="Tsui H.-C.T."/>
            <person name="Winkler M.E."/>
        </authorList>
    </citation>
    <scope>NUCLEOTIDE SEQUENCE</scope>
</reference>
<name>A0A382UTM8_9ZZZZ</name>
<proteinExistence type="predicted"/>
<dbReference type="AlphaFoldDB" id="A0A382UTM8"/>
<gene>
    <name evidence="1" type="ORF">METZ01_LOCUS389902</name>
</gene>
<dbReference type="EMBL" id="UINC01146365">
    <property type="protein sequence ID" value="SVD37048.1"/>
    <property type="molecule type" value="Genomic_DNA"/>
</dbReference>
<organism evidence="1">
    <name type="scientific">marine metagenome</name>
    <dbReference type="NCBI Taxonomy" id="408172"/>
    <lineage>
        <taxon>unclassified sequences</taxon>
        <taxon>metagenomes</taxon>
        <taxon>ecological metagenomes</taxon>
    </lineage>
</organism>
<protein>
    <submittedName>
        <fullName evidence="1">Uncharacterized protein</fullName>
    </submittedName>
</protein>
<feature type="non-terminal residue" evidence="1">
    <location>
        <position position="27"/>
    </location>
</feature>
<evidence type="ECO:0000313" key="1">
    <source>
        <dbReference type="EMBL" id="SVD37048.1"/>
    </source>
</evidence>
<sequence length="27" mass="3151">MVDSTEGARHEALLDLQIQTFYPVIRF</sequence>